<evidence type="ECO:0000256" key="1">
    <source>
        <dbReference type="SAM" id="MobiDB-lite"/>
    </source>
</evidence>
<name>A0AAD7T566_9TELE</name>
<accession>A0AAD7T566</accession>
<dbReference type="AlphaFoldDB" id="A0AAD7T566"/>
<keyword evidence="3" id="KW-1185">Reference proteome</keyword>
<protein>
    <submittedName>
        <fullName evidence="2">Uncharacterized protein</fullName>
    </submittedName>
</protein>
<evidence type="ECO:0000313" key="3">
    <source>
        <dbReference type="Proteomes" id="UP001221898"/>
    </source>
</evidence>
<dbReference type="EMBL" id="JAINUG010000013">
    <property type="protein sequence ID" value="KAJ8414460.1"/>
    <property type="molecule type" value="Genomic_DNA"/>
</dbReference>
<reference evidence="2" key="1">
    <citation type="journal article" date="2023" name="Science">
        <title>Genome structures resolve the early diversification of teleost fishes.</title>
        <authorList>
            <person name="Parey E."/>
            <person name="Louis A."/>
            <person name="Montfort J."/>
            <person name="Bouchez O."/>
            <person name="Roques C."/>
            <person name="Iampietro C."/>
            <person name="Lluch J."/>
            <person name="Castinel A."/>
            <person name="Donnadieu C."/>
            <person name="Desvignes T."/>
            <person name="Floi Bucao C."/>
            <person name="Jouanno E."/>
            <person name="Wen M."/>
            <person name="Mejri S."/>
            <person name="Dirks R."/>
            <person name="Jansen H."/>
            <person name="Henkel C."/>
            <person name="Chen W.J."/>
            <person name="Zahm M."/>
            <person name="Cabau C."/>
            <person name="Klopp C."/>
            <person name="Thompson A.W."/>
            <person name="Robinson-Rechavi M."/>
            <person name="Braasch I."/>
            <person name="Lecointre G."/>
            <person name="Bobe J."/>
            <person name="Postlethwait J.H."/>
            <person name="Berthelot C."/>
            <person name="Roest Crollius H."/>
            <person name="Guiguen Y."/>
        </authorList>
    </citation>
    <scope>NUCLEOTIDE SEQUENCE</scope>
    <source>
        <strain evidence="2">NC1722</strain>
    </source>
</reference>
<organism evidence="2 3">
    <name type="scientific">Aldrovandia affinis</name>
    <dbReference type="NCBI Taxonomy" id="143900"/>
    <lineage>
        <taxon>Eukaryota</taxon>
        <taxon>Metazoa</taxon>
        <taxon>Chordata</taxon>
        <taxon>Craniata</taxon>
        <taxon>Vertebrata</taxon>
        <taxon>Euteleostomi</taxon>
        <taxon>Actinopterygii</taxon>
        <taxon>Neopterygii</taxon>
        <taxon>Teleostei</taxon>
        <taxon>Notacanthiformes</taxon>
        <taxon>Halosauridae</taxon>
        <taxon>Aldrovandia</taxon>
    </lineage>
</organism>
<proteinExistence type="predicted"/>
<feature type="region of interest" description="Disordered" evidence="1">
    <location>
        <begin position="73"/>
        <end position="110"/>
    </location>
</feature>
<gene>
    <name evidence="2" type="ORF">AAFF_G00053300</name>
</gene>
<sequence length="303" mass="32072">MAALVLNLTEAALERQRAISGQAPAHLRVSRLHGGGVCQCGRGLHRLGSPTSPPCDLASVHFEARSDMHLAITPTGRVLSSETGSEGSGSSEASRVRPAAVRSETQDTPGVEWSRTRLWHRVRNPAGKKGAAEDVPCPALPCTRRMPASKHSPPKRMSKGRGDPLLCPPCDHLYSARAPASLCYAAVGKRLGRQVFALPLLKWRSSIRVHWPLCSNPSHMPGSTPSRFTPCTYECQTPGGPEVPGYAVCNPSARGTGAPIKTTSKPLMRGAAGECVGVSLIARRLNGCGPVRSLPLVPLPGSL</sequence>
<evidence type="ECO:0000313" key="2">
    <source>
        <dbReference type="EMBL" id="KAJ8414460.1"/>
    </source>
</evidence>
<dbReference type="Proteomes" id="UP001221898">
    <property type="component" value="Unassembled WGS sequence"/>
</dbReference>
<feature type="compositionally biased region" description="Low complexity" evidence="1">
    <location>
        <begin position="80"/>
        <end position="93"/>
    </location>
</feature>
<comment type="caution">
    <text evidence="2">The sequence shown here is derived from an EMBL/GenBank/DDBJ whole genome shotgun (WGS) entry which is preliminary data.</text>
</comment>